<name>A0A9X5EA21_9CYAN</name>
<dbReference type="EMBL" id="JTJC03000006">
    <property type="protein sequence ID" value="NHC36852.1"/>
    <property type="molecule type" value="Genomic_DNA"/>
</dbReference>
<evidence type="ECO:0000313" key="1">
    <source>
        <dbReference type="EMBL" id="NHC36852.1"/>
    </source>
</evidence>
<gene>
    <name evidence="1" type="ORF">QH73_0019805</name>
</gene>
<accession>A0A9X5EA21</accession>
<keyword evidence="2" id="KW-1185">Reference proteome</keyword>
<protein>
    <submittedName>
        <fullName evidence="1">Uncharacterized protein</fullName>
    </submittedName>
</protein>
<dbReference type="RefSeq" id="WP_039714106.1">
    <property type="nucleotide sequence ID" value="NZ_JTJC03000006.1"/>
</dbReference>
<proteinExistence type="predicted"/>
<comment type="caution">
    <text evidence="1">The sequence shown here is derived from an EMBL/GenBank/DDBJ whole genome shotgun (WGS) entry which is preliminary data.</text>
</comment>
<sequence length="77" mass="8872">MNSWLLPKLKDFPTSLPGEGAVRIELEEGVPIFRASATVQTRIEKLLVKQQEANISLEEEQELDFYEEIDDYLSFVN</sequence>
<evidence type="ECO:0000313" key="2">
    <source>
        <dbReference type="Proteomes" id="UP000031532"/>
    </source>
</evidence>
<dbReference type="AlphaFoldDB" id="A0A9X5EA21"/>
<reference evidence="1 2" key="1">
    <citation type="journal article" date="2015" name="Genome Announc.">
        <title>Draft Genome Sequence of the Terrestrial Cyanobacterium Scytonema millei VB511283, Isolated from Eastern India.</title>
        <authorList>
            <person name="Sen D."/>
            <person name="Chandrababunaidu M.M."/>
            <person name="Singh D."/>
            <person name="Sanghi N."/>
            <person name="Ghorai A."/>
            <person name="Mishra G.P."/>
            <person name="Madduluri M."/>
            <person name="Adhikary S.P."/>
            <person name="Tripathy S."/>
        </authorList>
    </citation>
    <scope>NUCLEOTIDE SEQUENCE [LARGE SCALE GENOMIC DNA]</scope>
    <source>
        <strain evidence="1 2">VB511283</strain>
    </source>
</reference>
<dbReference type="Proteomes" id="UP000031532">
    <property type="component" value="Unassembled WGS sequence"/>
</dbReference>
<organism evidence="1 2">
    <name type="scientific">Scytonema millei VB511283</name>
    <dbReference type="NCBI Taxonomy" id="1245923"/>
    <lineage>
        <taxon>Bacteria</taxon>
        <taxon>Bacillati</taxon>
        <taxon>Cyanobacteriota</taxon>
        <taxon>Cyanophyceae</taxon>
        <taxon>Nostocales</taxon>
        <taxon>Scytonemataceae</taxon>
        <taxon>Scytonema</taxon>
    </lineage>
</organism>
<dbReference type="OrthoDB" id="488893at2"/>